<evidence type="ECO:0000256" key="8">
    <source>
        <dbReference type="ARBA" id="ARBA00023114"/>
    </source>
</evidence>
<feature type="signal peptide" evidence="11">
    <location>
        <begin position="1"/>
        <end position="22"/>
    </location>
</feature>
<dbReference type="SUPFAM" id="SSF56935">
    <property type="entry name" value="Porins"/>
    <property type="match status" value="1"/>
</dbReference>
<comment type="caution">
    <text evidence="13">The sequence shown here is derived from an EMBL/GenBank/DDBJ whole genome shotgun (WGS) entry which is preliminary data.</text>
</comment>
<dbReference type="Gene3D" id="2.40.160.10">
    <property type="entry name" value="Porin"/>
    <property type="match status" value="1"/>
</dbReference>
<reference evidence="13 14" key="1">
    <citation type="journal article" date="2021" name="Front. Microbiol.">
        <title>Aerobic Denitrification and Heterotrophic Sulfur Oxidation in the Genus Halomonas Revealed by Six Novel Species Characterizations and Genome-Based Analysis.</title>
        <authorList>
            <person name="Wang L."/>
            <person name="Shao Z."/>
        </authorList>
    </citation>
    <scope>NUCLEOTIDE SEQUENCE [LARGE SCALE GENOMIC DNA]</scope>
    <source>
        <strain evidence="13 14">MCCC 1A11081</strain>
    </source>
</reference>
<evidence type="ECO:0000256" key="2">
    <source>
        <dbReference type="ARBA" id="ARBA00011233"/>
    </source>
</evidence>
<evidence type="ECO:0000259" key="12">
    <source>
        <dbReference type="Pfam" id="PF13609"/>
    </source>
</evidence>
<proteinExistence type="predicted"/>
<keyword evidence="5" id="KW-0812">Transmembrane</keyword>
<evidence type="ECO:0000256" key="4">
    <source>
        <dbReference type="ARBA" id="ARBA00022452"/>
    </source>
</evidence>
<keyword evidence="10" id="KW-0998">Cell outer membrane</keyword>
<name>A0ABS9A4D5_9GAMM</name>
<evidence type="ECO:0000256" key="5">
    <source>
        <dbReference type="ARBA" id="ARBA00022692"/>
    </source>
</evidence>
<feature type="domain" description="Porin" evidence="12">
    <location>
        <begin position="8"/>
        <end position="337"/>
    </location>
</feature>
<keyword evidence="14" id="KW-1185">Reference proteome</keyword>
<sequence>MKKTLLATAIAGALGVSAAAQAATVYDQDGTQVDVYGRINLGVTTGGVQEEGPGELKTDGSEFVDVFSRFGFRARHQVAPDLQAFMNMELRPNLARQNRDGLTVRNSFLGLRGDNWGMARVGNFDGVLYQAVTSKFEIQEYEGFTSTSGGAVSSRGDSFQYSTPVLSGFQAHVQAKHLSGNGAEVGAQDNSSTLSWQAAVNYTWQDLYLAAGYNQSKQEREDRGYSYAGPGANPAGEDIWAAAAIYQFTPAFRAGIKYEEVTDLNEQDDLSATDIENLWTLMGVFDYGMGEIYADYNRVRSALEGVDSRNAWTLGANYRFSRPMYVWAEIVEYDFDTSDSVEDVTDDLRFTVGLRYDF</sequence>
<dbReference type="CDD" id="cd00342">
    <property type="entry name" value="gram_neg_porins"/>
    <property type="match status" value="1"/>
</dbReference>
<dbReference type="InterPro" id="IPR033900">
    <property type="entry name" value="Gram_neg_porin_domain"/>
</dbReference>
<evidence type="ECO:0000256" key="1">
    <source>
        <dbReference type="ARBA" id="ARBA00004571"/>
    </source>
</evidence>
<keyword evidence="6 11" id="KW-0732">Signal</keyword>
<keyword evidence="7" id="KW-0406">Ion transport</keyword>
<evidence type="ECO:0000256" key="11">
    <source>
        <dbReference type="SAM" id="SignalP"/>
    </source>
</evidence>
<gene>
    <name evidence="13" type="ORF">HOP53_12215</name>
</gene>
<keyword evidence="4" id="KW-1134">Transmembrane beta strand</keyword>
<dbReference type="InterPro" id="IPR001702">
    <property type="entry name" value="Porin_Gram-ve"/>
</dbReference>
<keyword evidence="8" id="KW-0626">Porin</keyword>
<keyword evidence="9" id="KW-0472">Membrane</keyword>
<dbReference type="InterPro" id="IPR050298">
    <property type="entry name" value="Gram-neg_bact_OMP"/>
</dbReference>
<evidence type="ECO:0000313" key="13">
    <source>
        <dbReference type="EMBL" id="MCE8003606.1"/>
    </source>
</evidence>
<evidence type="ECO:0000256" key="10">
    <source>
        <dbReference type="ARBA" id="ARBA00023237"/>
    </source>
</evidence>
<dbReference type="RefSeq" id="WP_234270294.1">
    <property type="nucleotide sequence ID" value="NZ_JABFTX010000002.1"/>
</dbReference>
<dbReference type="InterPro" id="IPR023614">
    <property type="entry name" value="Porin_dom_sf"/>
</dbReference>
<accession>A0ABS9A4D5</accession>
<dbReference type="Pfam" id="PF13609">
    <property type="entry name" value="Porin_4"/>
    <property type="match status" value="1"/>
</dbReference>
<dbReference type="EMBL" id="JABFTX010000002">
    <property type="protein sequence ID" value="MCE8003606.1"/>
    <property type="molecule type" value="Genomic_DNA"/>
</dbReference>
<evidence type="ECO:0000256" key="7">
    <source>
        <dbReference type="ARBA" id="ARBA00023065"/>
    </source>
</evidence>
<protein>
    <submittedName>
        <fullName evidence="13">Porin</fullName>
    </submittedName>
</protein>
<evidence type="ECO:0000256" key="6">
    <source>
        <dbReference type="ARBA" id="ARBA00022729"/>
    </source>
</evidence>
<dbReference type="PRINTS" id="PR00182">
    <property type="entry name" value="ECOLNEIPORIN"/>
</dbReference>
<dbReference type="PANTHER" id="PTHR34501">
    <property type="entry name" value="PROTEIN YDDL-RELATED"/>
    <property type="match status" value="1"/>
</dbReference>
<evidence type="ECO:0000256" key="3">
    <source>
        <dbReference type="ARBA" id="ARBA00022448"/>
    </source>
</evidence>
<evidence type="ECO:0000313" key="14">
    <source>
        <dbReference type="Proteomes" id="UP001320168"/>
    </source>
</evidence>
<comment type="subunit">
    <text evidence="2">Homotrimer.</text>
</comment>
<dbReference type="Proteomes" id="UP001320168">
    <property type="component" value="Unassembled WGS sequence"/>
</dbReference>
<comment type="subcellular location">
    <subcellularLocation>
        <location evidence="1">Cell outer membrane</location>
        <topology evidence="1">Multi-pass membrane protein</topology>
    </subcellularLocation>
</comment>
<dbReference type="PANTHER" id="PTHR34501:SF9">
    <property type="entry name" value="MAJOR OUTER MEMBRANE PROTEIN P.IA"/>
    <property type="match status" value="1"/>
</dbReference>
<keyword evidence="3" id="KW-0813">Transport</keyword>
<feature type="chain" id="PRO_5045561509" evidence="11">
    <location>
        <begin position="23"/>
        <end position="358"/>
    </location>
</feature>
<organism evidence="13 14">
    <name type="scientific">Billgrantia ethanolica</name>
    <dbReference type="NCBI Taxonomy" id="2733486"/>
    <lineage>
        <taxon>Bacteria</taxon>
        <taxon>Pseudomonadati</taxon>
        <taxon>Pseudomonadota</taxon>
        <taxon>Gammaproteobacteria</taxon>
        <taxon>Oceanospirillales</taxon>
        <taxon>Halomonadaceae</taxon>
        <taxon>Billgrantia</taxon>
    </lineage>
</organism>
<evidence type="ECO:0000256" key="9">
    <source>
        <dbReference type="ARBA" id="ARBA00023136"/>
    </source>
</evidence>